<proteinExistence type="predicted"/>
<dbReference type="EMBL" id="KQ249277">
    <property type="protein sequence ID" value="KNC71210.1"/>
    <property type="molecule type" value="Genomic_DNA"/>
</dbReference>
<name>A0A0L0F3A0_9EUKA</name>
<protein>
    <submittedName>
        <fullName evidence="2">Uncharacterized protein</fullName>
    </submittedName>
</protein>
<evidence type="ECO:0000313" key="3">
    <source>
        <dbReference type="Proteomes" id="UP000054560"/>
    </source>
</evidence>
<gene>
    <name evidence="2" type="ORF">SARC_16253</name>
</gene>
<organism evidence="2 3">
    <name type="scientific">Sphaeroforma arctica JP610</name>
    <dbReference type="NCBI Taxonomy" id="667725"/>
    <lineage>
        <taxon>Eukaryota</taxon>
        <taxon>Ichthyosporea</taxon>
        <taxon>Ichthyophonida</taxon>
        <taxon>Sphaeroforma</taxon>
    </lineage>
</organism>
<dbReference type="Proteomes" id="UP000054560">
    <property type="component" value="Unassembled WGS sequence"/>
</dbReference>
<dbReference type="AlphaFoldDB" id="A0A0L0F3A0"/>
<feature type="compositionally biased region" description="Polar residues" evidence="1">
    <location>
        <begin position="104"/>
        <end position="115"/>
    </location>
</feature>
<accession>A0A0L0F3A0</accession>
<dbReference type="GeneID" id="25916757"/>
<evidence type="ECO:0000256" key="1">
    <source>
        <dbReference type="SAM" id="MobiDB-lite"/>
    </source>
</evidence>
<reference evidence="2 3" key="1">
    <citation type="submission" date="2011-02" db="EMBL/GenBank/DDBJ databases">
        <title>The Genome Sequence of Sphaeroforma arctica JP610.</title>
        <authorList>
            <consortium name="The Broad Institute Genome Sequencing Platform"/>
            <person name="Russ C."/>
            <person name="Cuomo C."/>
            <person name="Young S.K."/>
            <person name="Zeng Q."/>
            <person name="Gargeya S."/>
            <person name="Alvarado L."/>
            <person name="Berlin A."/>
            <person name="Chapman S.B."/>
            <person name="Chen Z."/>
            <person name="Freedman E."/>
            <person name="Gellesch M."/>
            <person name="Goldberg J."/>
            <person name="Griggs A."/>
            <person name="Gujja S."/>
            <person name="Heilman E."/>
            <person name="Heiman D."/>
            <person name="Howarth C."/>
            <person name="Mehta T."/>
            <person name="Neiman D."/>
            <person name="Pearson M."/>
            <person name="Roberts A."/>
            <person name="Saif S."/>
            <person name="Shea T."/>
            <person name="Shenoy N."/>
            <person name="Sisk P."/>
            <person name="Stolte C."/>
            <person name="Sykes S."/>
            <person name="White J."/>
            <person name="Yandava C."/>
            <person name="Burger G."/>
            <person name="Gray M.W."/>
            <person name="Holland P.W.H."/>
            <person name="King N."/>
            <person name="Lang F.B.F."/>
            <person name="Roger A.J."/>
            <person name="Ruiz-Trillo I."/>
            <person name="Haas B."/>
            <person name="Nusbaum C."/>
            <person name="Birren B."/>
        </authorList>
    </citation>
    <scope>NUCLEOTIDE SEQUENCE [LARGE SCALE GENOMIC DNA]</scope>
    <source>
        <strain evidence="2 3">JP610</strain>
    </source>
</reference>
<feature type="region of interest" description="Disordered" evidence="1">
    <location>
        <begin position="65"/>
        <end position="130"/>
    </location>
</feature>
<dbReference type="RefSeq" id="XP_014145112.1">
    <property type="nucleotide sequence ID" value="XM_014289637.1"/>
</dbReference>
<keyword evidence="3" id="KW-1185">Reference proteome</keyword>
<evidence type="ECO:0000313" key="2">
    <source>
        <dbReference type="EMBL" id="KNC71210.1"/>
    </source>
</evidence>
<feature type="compositionally biased region" description="Basic and acidic residues" evidence="1">
    <location>
        <begin position="120"/>
        <end position="130"/>
    </location>
</feature>
<feature type="non-terminal residue" evidence="2">
    <location>
        <position position="173"/>
    </location>
</feature>
<sequence>MSKLDKRASSNLAILEVGLEAPDPFSDDVNSGNTSQISETSLEGVNSLVSLPQFFSSFWRTNSEKESGEEESGLGATASNIDFSSGSRDRMHAASELNLRYVGTSGSNSTNTDMRQAQPHMEKNKLTRTRSEAANGISTFVESSSKYVSNLFNEVKRNNSNRMSKITRWRQGD</sequence>
<feature type="compositionally biased region" description="Polar residues" evidence="1">
    <location>
        <begin position="77"/>
        <end position="86"/>
    </location>
</feature>